<dbReference type="InterPro" id="IPR013151">
    <property type="entry name" value="Immunoglobulin_dom"/>
</dbReference>
<dbReference type="eggNOG" id="KOG0619">
    <property type="taxonomic scope" value="Eukaryota"/>
</dbReference>
<dbReference type="InterPro" id="IPR036179">
    <property type="entry name" value="Ig-like_dom_sf"/>
</dbReference>
<evidence type="ECO:0000256" key="5">
    <source>
        <dbReference type="ARBA" id="ARBA00023170"/>
    </source>
</evidence>
<reference evidence="10" key="2">
    <citation type="submission" date="2016-11" db="UniProtKB">
        <authorList>
            <consortium name="WormBaseParasite"/>
        </authorList>
    </citation>
    <scope>IDENTIFICATION</scope>
</reference>
<feature type="transmembrane region" description="Helical" evidence="6">
    <location>
        <begin position="620"/>
        <end position="641"/>
    </location>
</feature>
<dbReference type="PROSITE" id="PS50227">
    <property type="entry name" value="G_PROTEIN_RECEP_F2_3"/>
    <property type="match status" value="1"/>
</dbReference>
<dbReference type="Proteomes" id="UP000095285">
    <property type="component" value="Unassembled WGS sequence"/>
</dbReference>
<dbReference type="WBParaSite" id="EN70_2038">
    <property type="protein sequence ID" value="EN70_2038"/>
    <property type="gene ID" value="EN70_2038"/>
</dbReference>
<dbReference type="InterPro" id="IPR007110">
    <property type="entry name" value="Ig-like_dom"/>
</dbReference>
<dbReference type="InterPro" id="IPR003599">
    <property type="entry name" value="Ig_sub"/>
</dbReference>
<dbReference type="AlphaFoldDB" id="A0A1I7VFS4"/>
<keyword evidence="6" id="KW-0472">Membrane</keyword>
<dbReference type="InterPro" id="IPR051963">
    <property type="entry name" value="Adhesion_GPCR_A"/>
</dbReference>
<organism evidence="9 10">
    <name type="scientific">Loa loa</name>
    <name type="common">Eye worm</name>
    <name type="synonym">Filaria loa</name>
    <dbReference type="NCBI Taxonomy" id="7209"/>
    <lineage>
        <taxon>Eukaryota</taxon>
        <taxon>Metazoa</taxon>
        <taxon>Ecdysozoa</taxon>
        <taxon>Nematoda</taxon>
        <taxon>Chromadorea</taxon>
        <taxon>Rhabditida</taxon>
        <taxon>Spirurina</taxon>
        <taxon>Spiruromorpha</taxon>
        <taxon>Filarioidea</taxon>
        <taxon>Onchocercidae</taxon>
        <taxon>Loa</taxon>
    </lineage>
</organism>
<dbReference type="SMART" id="SM00409">
    <property type="entry name" value="IG"/>
    <property type="match status" value="1"/>
</dbReference>
<evidence type="ECO:0000259" key="8">
    <source>
        <dbReference type="PROSITE" id="PS50835"/>
    </source>
</evidence>
<comment type="similarity">
    <text evidence="1">Belongs to the G-protein coupled receptor 2 family. Adhesion G-protein coupled receptor (ADGR) subfamily.</text>
</comment>
<dbReference type="PANTHER" id="PTHR45930">
    <property type="entry name" value="G-PROTEIN COUPLED RECEPTOR 124-LIKE PROTEIN"/>
    <property type="match status" value="1"/>
</dbReference>
<evidence type="ECO:0000313" key="9">
    <source>
        <dbReference type="Proteomes" id="UP000095285"/>
    </source>
</evidence>
<accession>A0A1I7VFS4</accession>
<keyword evidence="9" id="KW-1185">Reference proteome</keyword>
<feature type="transmembrane region" description="Helical" evidence="6">
    <location>
        <begin position="561"/>
        <end position="581"/>
    </location>
</feature>
<dbReference type="Gene3D" id="1.20.1070.10">
    <property type="entry name" value="Rhodopsin 7-helix transmembrane proteins"/>
    <property type="match status" value="1"/>
</dbReference>
<keyword evidence="6" id="KW-1133">Transmembrane helix</keyword>
<evidence type="ECO:0000259" key="7">
    <source>
        <dbReference type="PROSITE" id="PS50227"/>
    </source>
</evidence>
<keyword evidence="5" id="KW-0675">Receptor</keyword>
<evidence type="ECO:0000256" key="1">
    <source>
        <dbReference type="ARBA" id="ARBA00007343"/>
    </source>
</evidence>
<dbReference type="STRING" id="7209.A0A1I7VFS4"/>
<feature type="transmembrane region" description="Helical" evidence="6">
    <location>
        <begin position="531"/>
        <end position="549"/>
    </location>
</feature>
<dbReference type="InterPro" id="IPR032675">
    <property type="entry name" value="LRR_dom_sf"/>
</dbReference>
<evidence type="ECO:0000256" key="2">
    <source>
        <dbReference type="ARBA" id="ARBA00022614"/>
    </source>
</evidence>
<sequence>MSNQLSCDCQIADLLRFVKDQQVQVSNRTVCIFPHSLRGMEVARLNVKTLKRSCGKGGDFNPAVFDLEPSSRSLIVYPGDEKNITCKVSKSNDVQMEWVKNNVPLAQSSRLFTTHYNDSEFLYLKLCLNPVTWEDEGDWTCYVEQDRSVLRNTVRMTPVLVNTVHCVQEWQADEKGEIIWAFSKQGLVTAKCPNGPANSKAYRRCKHGKWETPDTSQCAYTSPLIKYFLTLLQDKRTSQYVNELFRIKRRPFKMSAYETRLVGWLIGNATGLSSRQMLAALNFVLQSEFARTELNGKLMRQYLQHLLLGDQIIQEDNLAICQHLFAKDYDGTSAEIMKGGFLALHDGAKFSCREQQFVELVPETGGASLRIPRHTIDQFPSLTIVRVLWLSNSKIFKSRHTSDGRWTVMSEVYGVAIKHIPLRSSKSDSIPEEMTGIGKNADFYGFLISYQINKTVDQIQLGVWDDDEGWKLTKETNCLLRRVGPNNILFTCSRMFFTKNVDEDIKYFAAMQNTSYEEFVSSYRSQRSQQVIVNMCACIFVLCAFYSFAHNGIFDPEACRAVTVAQHFFFLAIYFWIMQAFRLLQGEFSKIVRDYSQGKDGEKVHAEVEEVPLYGTIMEMYFIAYGIPLIATSTVLATDTLSHESSLKL</sequence>
<dbReference type="InterPro" id="IPR001879">
    <property type="entry name" value="GPCR_2_extracellular_dom"/>
</dbReference>
<dbReference type="PANTHER" id="PTHR45930:SF4">
    <property type="entry name" value="ADHESION G PROTEIN-COUPLED RECEPTOR A3"/>
    <property type="match status" value="1"/>
</dbReference>
<keyword evidence="3" id="KW-0732">Signal</keyword>
<proteinExistence type="inferred from homology"/>
<evidence type="ECO:0000256" key="6">
    <source>
        <dbReference type="SAM" id="Phobius"/>
    </source>
</evidence>
<keyword evidence="4" id="KW-0677">Repeat</keyword>
<evidence type="ECO:0000256" key="4">
    <source>
        <dbReference type="ARBA" id="ARBA00022737"/>
    </source>
</evidence>
<protein>
    <submittedName>
        <fullName evidence="10">Ig-like domain-containing protein</fullName>
    </submittedName>
</protein>
<dbReference type="Pfam" id="PF00047">
    <property type="entry name" value="ig"/>
    <property type="match status" value="1"/>
</dbReference>
<dbReference type="CDD" id="cd00096">
    <property type="entry name" value="Ig"/>
    <property type="match status" value="1"/>
</dbReference>
<keyword evidence="2" id="KW-0433">Leucine-rich repeat</keyword>
<name>A0A1I7VFS4_LOALO</name>
<reference evidence="9" key="1">
    <citation type="submission" date="2012-04" db="EMBL/GenBank/DDBJ databases">
        <title>The Genome Sequence of Loa loa.</title>
        <authorList>
            <consortium name="The Broad Institute Genome Sequencing Platform"/>
            <consortium name="Broad Institute Genome Sequencing Center for Infectious Disease"/>
            <person name="Nutman T.B."/>
            <person name="Fink D.L."/>
            <person name="Russ C."/>
            <person name="Young S."/>
            <person name="Zeng Q."/>
            <person name="Gargeya S."/>
            <person name="Alvarado L."/>
            <person name="Berlin A."/>
            <person name="Chapman S.B."/>
            <person name="Chen Z."/>
            <person name="Freedman E."/>
            <person name="Gellesch M."/>
            <person name="Goldberg J."/>
            <person name="Griggs A."/>
            <person name="Gujja S."/>
            <person name="Heilman E.R."/>
            <person name="Heiman D."/>
            <person name="Howarth C."/>
            <person name="Mehta T."/>
            <person name="Neiman D."/>
            <person name="Pearson M."/>
            <person name="Roberts A."/>
            <person name="Saif S."/>
            <person name="Shea T."/>
            <person name="Shenoy N."/>
            <person name="Sisk P."/>
            <person name="Stolte C."/>
            <person name="Sykes S."/>
            <person name="White J."/>
            <person name="Yandava C."/>
            <person name="Haas B."/>
            <person name="Henn M.R."/>
            <person name="Nusbaum C."/>
            <person name="Birren B."/>
        </authorList>
    </citation>
    <scope>NUCLEOTIDE SEQUENCE [LARGE SCALE GENOMIC DNA]</scope>
</reference>
<dbReference type="GO" id="GO:0004930">
    <property type="term" value="F:G protein-coupled receptor activity"/>
    <property type="evidence" value="ECO:0007669"/>
    <property type="project" value="InterPro"/>
</dbReference>
<evidence type="ECO:0000256" key="3">
    <source>
        <dbReference type="ARBA" id="ARBA00022729"/>
    </source>
</evidence>
<dbReference type="GO" id="GO:0005886">
    <property type="term" value="C:plasma membrane"/>
    <property type="evidence" value="ECO:0007669"/>
    <property type="project" value="TreeGrafter"/>
</dbReference>
<dbReference type="Gene3D" id="3.80.10.10">
    <property type="entry name" value="Ribonuclease Inhibitor"/>
    <property type="match status" value="1"/>
</dbReference>
<dbReference type="Gene3D" id="2.60.40.10">
    <property type="entry name" value="Immunoglobulins"/>
    <property type="match status" value="1"/>
</dbReference>
<dbReference type="GO" id="GO:0007166">
    <property type="term" value="P:cell surface receptor signaling pathway"/>
    <property type="evidence" value="ECO:0007669"/>
    <property type="project" value="TreeGrafter"/>
</dbReference>
<feature type="domain" description="G-protein coupled receptors family 2 profile 1" evidence="7">
    <location>
        <begin position="140"/>
        <end position="222"/>
    </location>
</feature>
<dbReference type="InterPro" id="IPR000483">
    <property type="entry name" value="Cys-rich_flank_reg_C"/>
</dbReference>
<dbReference type="PROSITE" id="PS50835">
    <property type="entry name" value="IG_LIKE"/>
    <property type="match status" value="1"/>
</dbReference>
<keyword evidence="6" id="KW-0812">Transmembrane</keyword>
<dbReference type="SMART" id="SM00082">
    <property type="entry name" value="LRRCT"/>
    <property type="match status" value="1"/>
</dbReference>
<feature type="domain" description="Ig-like" evidence="8">
    <location>
        <begin position="62"/>
        <end position="157"/>
    </location>
</feature>
<dbReference type="InterPro" id="IPR013783">
    <property type="entry name" value="Ig-like_fold"/>
</dbReference>
<dbReference type="SUPFAM" id="SSF48726">
    <property type="entry name" value="Immunoglobulin"/>
    <property type="match status" value="1"/>
</dbReference>
<evidence type="ECO:0000313" key="10">
    <source>
        <dbReference type="WBParaSite" id="EN70_2038"/>
    </source>
</evidence>